<organism evidence="7">
    <name type="scientific">Vitis vinifera</name>
    <name type="common">Grape</name>
    <dbReference type="NCBI Taxonomy" id="29760"/>
    <lineage>
        <taxon>Eukaryota</taxon>
        <taxon>Viridiplantae</taxon>
        <taxon>Streptophyta</taxon>
        <taxon>Embryophyta</taxon>
        <taxon>Tracheophyta</taxon>
        <taxon>Spermatophyta</taxon>
        <taxon>Magnoliopsida</taxon>
        <taxon>eudicotyledons</taxon>
        <taxon>Gunneridae</taxon>
        <taxon>Pentapetalae</taxon>
        <taxon>rosids</taxon>
        <taxon>Vitales</taxon>
        <taxon>Vitaceae</taxon>
        <taxon>Viteae</taxon>
        <taxon>Vitis</taxon>
    </lineage>
</organism>
<dbReference type="GO" id="GO:0005524">
    <property type="term" value="F:ATP binding"/>
    <property type="evidence" value="ECO:0007669"/>
    <property type="project" value="UniProtKB-KW"/>
</dbReference>
<evidence type="ECO:0000259" key="6">
    <source>
        <dbReference type="SMART" id="SM00382"/>
    </source>
</evidence>
<dbReference type="EMBL" id="AM484243">
    <property type="protein sequence ID" value="CAN77665.1"/>
    <property type="molecule type" value="Genomic_DNA"/>
</dbReference>
<feature type="coiled-coil region" evidence="5">
    <location>
        <begin position="27"/>
        <end position="68"/>
    </location>
</feature>
<keyword evidence="4" id="KW-0067">ATP-binding</keyword>
<keyword evidence="3" id="KW-0611">Plant defense</keyword>
<dbReference type="PRINTS" id="PR00364">
    <property type="entry name" value="DISEASERSIST"/>
</dbReference>
<dbReference type="PANTHER" id="PTHR33463:SF198">
    <property type="entry name" value="RPP4C3"/>
    <property type="match status" value="1"/>
</dbReference>
<dbReference type="Pfam" id="PF23247">
    <property type="entry name" value="LRR_RPS2"/>
    <property type="match status" value="4"/>
</dbReference>
<dbReference type="InterPro" id="IPR002182">
    <property type="entry name" value="NB-ARC"/>
</dbReference>
<dbReference type="GO" id="GO:0043531">
    <property type="term" value="F:ADP binding"/>
    <property type="evidence" value="ECO:0007669"/>
    <property type="project" value="InterPro"/>
</dbReference>
<evidence type="ECO:0000313" key="7">
    <source>
        <dbReference type="EMBL" id="CAN77665.1"/>
    </source>
</evidence>
<dbReference type="ExpressionAtlas" id="A5C6R2">
    <property type="expression patterns" value="baseline and differential"/>
</dbReference>
<keyword evidence="2" id="KW-0547">Nucleotide-binding</keyword>
<dbReference type="InterPro" id="IPR050905">
    <property type="entry name" value="Plant_NBS-LRR"/>
</dbReference>
<dbReference type="Pfam" id="PF00931">
    <property type="entry name" value="NB-ARC"/>
    <property type="match status" value="1"/>
</dbReference>
<dbReference type="InterPro" id="IPR027417">
    <property type="entry name" value="P-loop_NTPase"/>
</dbReference>
<name>A5C6R2_VITVI</name>
<proteinExistence type="inferred from homology"/>
<evidence type="ECO:0000256" key="4">
    <source>
        <dbReference type="ARBA" id="ARBA00022840"/>
    </source>
</evidence>
<dbReference type="SUPFAM" id="SSF52058">
    <property type="entry name" value="L domain-like"/>
    <property type="match status" value="1"/>
</dbReference>
<sequence length="1409" mass="159230">MEEIVVTIAAKVAEYLVAPIGRSFGYLFNYRSNIDDLRQQVEKLGDARARLERSVDEAIRNGDEIEADVDKWLLRVSGFMEEAGIFFEVEKKANQSCFNGSCPNLKSQYQLSREAKKRARVVAEIQGDGKFERVSYRAPLPGIGSAPFKGHEALESRMTTLDEIMEALRDAHVNIIGVWGMAGVGKTTLMKQVAKQVEEEKLFDKVVMAYISSTPELKKIQGELADMLGLKFEEESEMGRAARLCERLKKVKKILIILDDIWTELDLEKVGIPFGDDHKGCKMVLTSRNKHVLSNEMGTQKDFPVEHLQEEEALILFKKMAGDSIEEPDLQSIAIDVAKECAGLPIAIVTVAKALKNKGLSIWEDALRQLKRSIPTNIKGMDAMVYSTLELSYNHLEGDEVKSLFLLCGLMSNKIYIDDLLKYGMGLRLFQGTNTLEEAKNRIDTLVDSLKASKLLLDTGHNSFVRMHDVVRDVAIAIVSKVHCVFSLREDELAEWPKMDELQTCTKMSLAYNDICELPIELVEGKSNASIAELKYLPYLTTLDIQIPDAELLLTDVLFEKLIRYRIFIGDVWSWDKNCPTTKTLKLNKLDTSLRLADGISLLLKGAKDLHLRELSGAANVFPKLDREGFLQLKRLHVERSPEMQHIMNSMDPFLSPCAFPVLESLFLNQLINLQEVCHGQLLVGSFSYLRIVKVEHCDGLKFLFSMSMARGLSRLEKIEITRCKNMYKMVAQGKEDGDDAVDAILFAELRYLTLQHLPKLRNFCFEGKTMPSTTKRSPTTNVRFNGICSEGELDNQTSVFNQLVLCLVLSSLAYTNDEIYHCSFALRVSHVTGGLAWSTPTFLLQPPVLEDKKLCFTVENDIPVAVLFNEKAALPSLELLNISGLDNVKKIWHNQLPQDSFTKLKDVKVASCGQLLNIFPSSMLKRLQSLQFLKAVDCSSLEEVFDMEGINVKEAVAVTQLSKLILQFLPKVKQIWNKEPHGILTFQNLKSVMIDQCQSLKNLFPASLVRDLVQLQELQVWSCGIEVIVAKDNGVKTAAKFVFPKVTSLRLSYLRQLRSFFPGAHTSQWPLLKELKVHECPEVDLFAFETPTFQQIHHMGNLDMLIHQPLFLVQQVAFPNLEELTLDYNNATEIWQEQFPVNSFCRLRVLNVCEYGDILVVIPSFMLQRLHNLEKLNVKRCSSVKEIFQLEGHDEENQAKMLGRLREIWLRDLPGLIHLWKENSKPGLDLQSLESLEVWNCDSLINLAPCSVSFQNLDSLDVWSCGSLRSLISPLVAKSLVKLKKLKIGGSHMMEVVVENEGGEGADEIVFCKLQHIVLLCFPNLTSFSSGGYIFSFPSLEHMVVEECPKMKIFSSGPITTPRLERVEVADDEWHWQDDLNTTIHNLFIRTHGNVEVEIVELGAGSTL</sequence>
<gene>
    <name evidence="7" type="ORF">VITISV_007222</name>
</gene>
<accession>A5C6R2</accession>
<comment type="similarity">
    <text evidence="1">Belongs to the disease resistance NB-LRR family.</text>
</comment>
<dbReference type="InterPro" id="IPR032675">
    <property type="entry name" value="LRR_dom_sf"/>
</dbReference>
<feature type="domain" description="AAA+ ATPase" evidence="6">
    <location>
        <begin position="172"/>
        <end position="311"/>
    </location>
</feature>
<evidence type="ECO:0000256" key="3">
    <source>
        <dbReference type="ARBA" id="ARBA00022821"/>
    </source>
</evidence>
<dbReference type="PANTHER" id="PTHR33463">
    <property type="entry name" value="NB-ARC DOMAIN-CONTAINING PROTEIN-RELATED"/>
    <property type="match status" value="1"/>
</dbReference>
<dbReference type="InterPro" id="IPR003593">
    <property type="entry name" value="AAA+_ATPase"/>
</dbReference>
<evidence type="ECO:0000256" key="5">
    <source>
        <dbReference type="SAM" id="Coils"/>
    </source>
</evidence>
<dbReference type="Gene3D" id="3.80.10.10">
    <property type="entry name" value="Ribonuclease Inhibitor"/>
    <property type="match status" value="2"/>
</dbReference>
<evidence type="ECO:0000256" key="2">
    <source>
        <dbReference type="ARBA" id="ARBA00022741"/>
    </source>
</evidence>
<keyword evidence="5" id="KW-0175">Coiled coil</keyword>
<dbReference type="GO" id="GO:0006952">
    <property type="term" value="P:defense response"/>
    <property type="evidence" value="ECO:0007669"/>
    <property type="project" value="UniProtKB-KW"/>
</dbReference>
<dbReference type="FunFam" id="3.40.50.300:FF:001091">
    <property type="entry name" value="Probable disease resistance protein At1g61300"/>
    <property type="match status" value="1"/>
</dbReference>
<dbReference type="SUPFAM" id="SSF52540">
    <property type="entry name" value="P-loop containing nucleoside triphosphate hydrolases"/>
    <property type="match status" value="1"/>
</dbReference>
<dbReference type="InterPro" id="IPR057135">
    <property type="entry name" value="At4g27190-like_LRR"/>
</dbReference>
<protein>
    <recommendedName>
        <fullName evidence="6">AAA+ ATPase domain-containing protein</fullName>
    </recommendedName>
</protein>
<dbReference type="SMART" id="SM00382">
    <property type="entry name" value="AAA"/>
    <property type="match status" value="1"/>
</dbReference>
<dbReference type="Gene3D" id="3.40.50.300">
    <property type="entry name" value="P-loop containing nucleotide triphosphate hydrolases"/>
    <property type="match status" value="1"/>
</dbReference>
<reference evidence="7" key="1">
    <citation type="journal article" date="2007" name="PLoS ONE">
        <title>The first genome sequence of an elite grapevine cultivar (Pinot noir Vitis vinifera L.): coping with a highly heterozygous genome.</title>
        <authorList>
            <person name="Velasco R."/>
            <person name="Zharkikh A."/>
            <person name="Troggio M."/>
            <person name="Cartwright D.A."/>
            <person name="Cestaro A."/>
            <person name="Pruss D."/>
            <person name="Pindo M."/>
            <person name="FitzGerald L.M."/>
            <person name="Vezzulli S."/>
            <person name="Reid J."/>
            <person name="Malacarne G."/>
            <person name="Iliev D."/>
            <person name="Coppola G."/>
            <person name="Wardell B."/>
            <person name="Micheletti D."/>
            <person name="Macalma T."/>
            <person name="Facci M."/>
            <person name="Mitchell J.T."/>
            <person name="Perazzolli M."/>
            <person name="Eldredge G."/>
            <person name="Gatto P."/>
            <person name="Oyzerski R."/>
            <person name="Moretto M."/>
            <person name="Gutin N."/>
            <person name="Stefanini M."/>
            <person name="Chen Y."/>
            <person name="Segala C."/>
            <person name="Davenport C."/>
            <person name="Dematte L."/>
            <person name="Mraz A."/>
            <person name="Battilana J."/>
            <person name="Stormo K."/>
            <person name="Costa F."/>
            <person name="Tao Q."/>
            <person name="Si-Ammour A."/>
            <person name="Harkins T."/>
            <person name="Lackey A."/>
            <person name="Perbost C."/>
            <person name="Taillon B."/>
            <person name="Stella A."/>
            <person name="Solovyev V."/>
            <person name="Fawcett J.A."/>
            <person name="Sterck L."/>
            <person name="Vandepoele K."/>
            <person name="Grando S.M."/>
            <person name="Toppo S."/>
            <person name="Moser C."/>
            <person name="Lanchbury J."/>
            <person name="Bogden R."/>
            <person name="Skolnick M."/>
            <person name="Sgaramella V."/>
            <person name="Bhatnagar S.K."/>
            <person name="Fontana P."/>
            <person name="Gutin A."/>
            <person name="Van de Peer Y."/>
            <person name="Salamini F."/>
            <person name="Viola R."/>
        </authorList>
    </citation>
    <scope>NUCLEOTIDE SEQUENCE</scope>
</reference>
<evidence type="ECO:0000256" key="1">
    <source>
        <dbReference type="ARBA" id="ARBA00008894"/>
    </source>
</evidence>
<dbReference type="Gene3D" id="1.10.8.430">
    <property type="entry name" value="Helical domain of apoptotic protease-activating factors"/>
    <property type="match status" value="1"/>
</dbReference>
<dbReference type="SUPFAM" id="SSF52047">
    <property type="entry name" value="RNI-like"/>
    <property type="match status" value="2"/>
</dbReference>
<dbReference type="InterPro" id="IPR042197">
    <property type="entry name" value="Apaf_helical"/>
</dbReference>